<dbReference type="OrthoDB" id="4568655at2"/>
<dbReference type="InterPro" id="IPR004942">
    <property type="entry name" value="Roadblock/LAMTOR2_dom"/>
</dbReference>
<keyword evidence="3" id="KW-1185">Reference proteome</keyword>
<comment type="caution">
    <text evidence="2">The sequence shown here is derived from an EMBL/GenBank/DDBJ whole genome shotgun (WGS) entry which is preliminary data.</text>
</comment>
<dbReference type="PANTHER" id="PTHR36222:SF1">
    <property type="entry name" value="SERINE PROTEASE INHIBITOR RV3364C"/>
    <property type="match status" value="1"/>
</dbReference>
<dbReference type="InterPro" id="IPR053141">
    <property type="entry name" value="Mycobact_SerProt_Inhib_Rv3364c"/>
</dbReference>
<sequence length="141" mass="14777">MNTPARRRVTEDKSWVLEPLLELPHVIHAAVISGDGFIEGSSPGLTREAGEGVAAMMSALQGAGRAVTAAFAERDATLRQTVVESEQGWVFAIPAGENTCLAVFAGPEVNMGIVAHHMQVQVSTLGTKVMNSPARDLGSPA</sequence>
<dbReference type="SUPFAM" id="SSF103196">
    <property type="entry name" value="Roadblock/LC7 domain"/>
    <property type="match status" value="1"/>
</dbReference>
<name>A0A553ZQW1_9ACTN</name>
<dbReference type="PANTHER" id="PTHR36222">
    <property type="entry name" value="SERINE PROTEASE INHIBITOR RV3364C"/>
    <property type="match status" value="1"/>
</dbReference>
<dbReference type="RefSeq" id="WP_143940332.1">
    <property type="nucleotide sequence ID" value="NZ_VKLS01000015.1"/>
</dbReference>
<dbReference type="Proteomes" id="UP000320888">
    <property type="component" value="Unassembled WGS sequence"/>
</dbReference>
<gene>
    <name evidence="2" type="ORF">FNZ23_03015</name>
</gene>
<feature type="domain" description="Roadblock/LAMTOR2" evidence="1">
    <location>
        <begin position="14"/>
        <end position="105"/>
    </location>
</feature>
<proteinExistence type="predicted"/>
<dbReference type="Pfam" id="PF03259">
    <property type="entry name" value="Robl_LC7"/>
    <property type="match status" value="1"/>
</dbReference>
<dbReference type="AlphaFoldDB" id="A0A553ZQW1"/>
<protein>
    <submittedName>
        <fullName evidence="2">Roadblock/LC7 domain-containing protein</fullName>
    </submittedName>
</protein>
<dbReference type="EMBL" id="VKLS01000015">
    <property type="protein sequence ID" value="TSB43676.1"/>
    <property type="molecule type" value="Genomic_DNA"/>
</dbReference>
<accession>A0A553ZQW1</accession>
<evidence type="ECO:0000259" key="1">
    <source>
        <dbReference type="SMART" id="SM00960"/>
    </source>
</evidence>
<reference evidence="2 3" key="1">
    <citation type="submission" date="2019-07" db="EMBL/GenBank/DDBJ databases">
        <title>Draft genome for Streptomyces benahoarensis MZ03-48.</title>
        <authorList>
            <person name="Gonzalez-Pimentel J.L."/>
        </authorList>
    </citation>
    <scope>NUCLEOTIDE SEQUENCE [LARGE SCALE GENOMIC DNA]</scope>
    <source>
        <strain evidence="2 3">MZ03-48</strain>
    </source>
</reference>
<organism evidence="2 3">
    <name type="scientific">Streptomyces benahoarensis</name>
    <dbReference type="NCBI Taxonomy" id="2595054"/>
    <lineage>
        <taxon>Bacteria</taxon>
        <taxon>Bacillati</taxon>
        <taxon>Actinomycetota</taxon>
        <taxon>Actinomycetes</taxon>
        <taxon>Kitasatosporales</taxon>
        <taxon>Streptomycetaceae</taxon>
        <taxon>Streptomyces</taxon>
    </lineage>
</organism>
<evidence type="ECO:0000313" key="2">
    <source>
        <dbReference type="EMBL" id="TSB43676.1"/>
    </source>
</evidence>
<evidence type="ECO:0000313" key="3">
    <source>
        <dbReference type="Proteomes" id="UP000320888"/>
    </source>
</evidence>
<dbReference type="Gene3D" id="3.30.450.30">
    <property type="entry name" value="Dynein light chain 2a, cytoplasmic"/>
    <property type="match status" value="1"/>
</dbReference>
<dbReference type="SMART" id="SM00960">
    <property type="entry name" value="Robl_LC7"/>
    <property type="match status" value="1"/>
</dbReference>